<feature type="compositionally biased region" description="Basic residues" evidence="1">
    <location>
        <begin position="412"/>
        <end position="421"/>
    </location>
</feature>
<evidence type="ECO:0000256" key="2">
    <source>
        <dbReference type="SAM" id="SignalP"/>
    </source>
</evidence>
<keyword evidence="4" id="KW-1185">Reference proteome</keyword>
<feature type="region of interest" description="Disordered" evidence="1">
    <location>
        <begin position="188"/>
        <end position="212"/>
    </location>
</feature>
<sequence length="433" mass="48689">MSFALIFLIVVALDLVESGTLHTNAQGVTSVAADEDCVLEQLEPHITATITPCEKLGISKIQVTDYVKPTASWRIDFAHEEVFVSVDDEESGAHVWYAGTKESKAEDMQKLREFSIANDLGKTLFQTLKSNSLKEFDDDETRKAKCMVIAEELSIDRKPGIEWMRDFFRRKQDELIKTMAKLREGKIDKKEVSGTADKLSKSKPPEPPMSYERYYKRNKGELEGKWASSSEDDEGSIRSFGGDIRDTDPQTVTHYANGKCVIKQDSPRILATFTPNNNMGISAVNAHDEESSQETLIDFSGEKVIASIGYVGSPSIWSYMGKPEDKSQDIQHLAEFDITKLLSKDTLTSLNAYAFTFRDGAQQRLAKCTLITKALIKEGKGISWITEFFANKKDELIRKIKELNEKTELKTPKKSSLKRKKSVEGGARKKRQT</sequence>
<feature type="chain" id="PRO_5029651170" evidence="2">
    <location>
        <begin position="19"/>
        <end position="433"/>
    </location>
</feature>
<evidence type="ECO:0000313" key="3">
    <source>
        <dbReference type="EMBL" id="KAF4662579.1"/>
    </source>
</evidence>
<feature type="compositionally biased region" description="Basic and acidic residues" evidence="1">
    <location>
        <begin position="188"/>
        <end position="204"/>
    </location>
</feature>
<dbReference type="Proteomes" id="UP000591131">
    <property type="component" value="Unassembled WGS sequence"/>
</dbReference>
<keyword evidence="2" id="KW-0732">Signal</keyword>
<proteinExistence type="predicted"/>
<evidence type="ECO:0000313" key="4">
    <source>
        <dbReference type="Proteomes" id="UP000591131"/>
    </source>
</evidence>
<dbReference type="EMBL" id="JAAPAO010000342">
    <property type="protein sequence ID" value="KAF4662579.1"/>
    <property type="molecule type" value="Genomic_DNA"/>
</dbReference>
<feature type="signal peptide" evidence="2">
    <location>
        <begin position="1"/>
        <end position="18"/>
    </location>
</feature>
<feature type="region of interest" description="Disordered" evidence="1">
    <location>
        <begin position="408"/>
        <end position="433"/>
    </location>
</feature>
<dbReference type="AlphaFoldDB" id="A0A7J6LTE7"/>
<comment type="caution">
    <text evidence="3">The sequence shown here is derived from an EMBL/GenBank/DDBJ whole genome shotgun (WGS) entry which is preliminary data.</text>
</comment>
<evidence type="ECO:0000256" key="1">
    <source>
        <dbReference type="SAM" id="MobiDB-lite"/>
    </source>
</evidence>
<name>A0A7J6LTE7_PERCH</name>
<reference evidence="3 4" key="1">
    <citation type="submission" date="2020-04" db="EMBL/GenBank/DDBJ databases">
        <title>Perkinsus chesapeaki whole genome sequence.</title>
        <authorList>
            <person name="Bogema D.R."/>
        </authorList>
    </citation>
    <scope>NUCLEOTIDE SEQUENCE [LARGE SCALE GENOMIC DNA]</scope>
    <source>
        <strain evidence="3">ATCC PRA-425</strain>
    </source>
</reference>
<accession>A0A7J6LTE7</accession>
<organism evidence="3 4">
    <name type="scientific">Perkinsus chesapeaki</name>
    <name type="common">Clam parasite</name>
    <name type="synonym">Perkinsus andrewsi</name>
    <dbReference type="NCBI Taxonomy" id="330153"/>
    <lineage>
        <taxon>Eukaryota</taxon>
        <taxon>Sar</taxon>
        <taxon>Alveolata</taxon>
        <taxon>Perkinsozoa</taxon>
        <taxon>Perkinsea</taxon>
        <taxon>Perkinsida</taxon>
        <taxon>Perkinsidae</taxon>
        <taxon>Perkinsus</taxon>
    </lineage>
</organism>
<protein>
    <submittedName>
        <fullName evidence="3">Uncharacterized protein</fullName>
    </submittedName>
</protein>
<gene>
    <name evidence="3" type="ORF">FOL47_006175</name>
</gene>